<evidence type="ECO:0008006" key="4">
    <source>
        <dbReference type="Google" id="ProtNLM"/>
    </source>
</evidence>
<organism evidence="2 3">
    <name type="scientific">Punica granatum</name>
    <name type="common">Pomegranate</name>
    <dbReference type="NCBI Taxonomy" id="22663"/>
    <lineage>
        <taxon>Eukaryota</taxon>
        <taxon>Viridiplantae</taxon>
        <taxon>Streptophyta</taxon>
        <taxon>Embryophyta</taxon>
        <taxon>Tracheophyta</taxon>
        <taxon>Spermatophyta</taxon>
        <taxon>Magnoliopsida</taxon>
        <taxon>eudicotyledons</taxon>
        <taxon>Gunneridae</taxon>
        <taxon>Pentapetalae</taxon>
        <taxon>rosids</taxon>
        <taxon>malvids</taxon>
        <taxon>Myrtales</taxon>
        <taxon>Lythraceae</taxon>
        <taxon>Punica</taxon>
    </lineage>
</organism>
<protein>
    <recommendedName>
        <fullName evidence="4">DUF599 domain-containing protein</fullName>
    </recommendedName>
</protein>
<accession>A0A218WSB5</accession>
<comment type="caution">
    <text evidence="2">The sequence shown here is derived from an EMBL/GenBank/DDBJ whole genome shotgun (WGS) entry which is preliminary data.</text>
</comment>
<dbReference type="EMBL" id="MTKT01003240">
    <property type="protein sequence ID" value="OWM75496.1"/>
    <property type="molecule type" value="Genomic_DNA"/>
</dbReference>
<reference evidence="3" key="1">
    <citation type="journal article" date="2017" name="Plant J.">
        <title>The pomegranate (Punica granatum L.) genome and the genomics of punicalagin biosynthesis.</title>
        <authorList>
            <person name="Qin G."/>
            <person name="Xu C."/>
            <person name="Ming R."/>
            <person name="Tang H."/>
            <person name="Guyot R."/>
            <person name="Kramer E.M."/>
            <person name="Hu Y."/>
            <person name="Yi X."/>
            <person name="Qi Y."/>
            <person name="Xu X."/>
            <person name="Gao Z."/>
            <person name="Pan H."/>
            <person name="Jian J."/>
            <person name="Tian Y."/>
            <person name="Yue Z."/>
            <person name="Xu Y."/>
        </authorList>
    </citation>
    <scope>NUCLEOTIDE SEQUENCE [LARGE SCALE GENOMIC DNA]</scope>
    <source>
        <strain evidence="3">cv. Dabenzi</strain>
    </source>
</reference>
<dbReference type="InterPro" id="IPR006747">
    <property type="entry name" value="DUF599"/>
</dbReference>
<gene>
    <name evidence="2" type="ORF">CDL15_Pgr021660</name>
</gene>
<feature type="transmembrane region" description="Helical" evidence="1">
    <location>
        <begin position="171"/>
        <end position="195"/>
    </location>
</feature>
<sequence>METRFLDYALVPVGLITMIAYHLWLLHRIVRHPNKTVIGVNAISRRLWVQAMMEDVSKNGILAVQTLRNNIMASTVLASTAITLCSLIALLMTSGNENNSSFLVVLGDRSTFWFSIKYYSHASILINVPYKKISPDHRHQEARAEYVATTVNRGSYFWSLGLRAFYFSFPLFLWMFGPIPMFLSCFVLVFLLYFLDVTFDFGQVVRIVYYSHASILINVPYKKISPDHRHQEARAEYVATTVNRGSYFWSLGLRAFYFSFPLFLWMFGPIPMFLSCFVLVFLLYFLDVTFDFGQVVRIVCADVVADRSKDEEAGNPMIPNIRDH</sequence>
<keyword evidence="1" id="KW-0812">Transmembrane</keyword>
<proteinExistence type="predicted"/>
<evidence type="ECO:0000313" key="3">
    <source>
        <dbReference type="Proteomes" id="UP000197138"/>
    </source>
</evidence>
<keyword evidence="1" id="KW-1133">Transmembrane helix</keyword>
<feature type="transmembrane region" description="Helical" evidence="1">
    <location>
        <begin position="6"/>
        <end position="26"/>
    </location>
</feature>
<evidence type="ECO:0000313" key="2">
    <source>
        <dbReference type="EMBL" id="OWM75496.1"/>
    </source>
</evidence>
<dbReference type="PANTHER" id="PTHR31168:SF1">
    <property type="entry name" value="DUF599 FAMILY PROTEIN"/>
    <property type="match status" value="1"/>
</dbReference>
<name>A0A218WSB5_PUNGR</name>
<feature type="transmembrane region" description="Helical" evidence="1">
    <location>
        <begin position="71"/>
        <end position="92"/>
    </location>
</feature>
<feature type="transmembrane region" description="Helical" evidence="1">
    <location>
        <begin position="262"/>
        <end position="286"/>
    </location>
</feature>
<dbReference type="PANTHER" id="PTHR31168">
    <property type="entry name" value="OS02G0292800 PROTEIN"/>
    <property type="match status" value="1"/>
</dbReference>
<dbReference type="Proteomes" id="UP000197138">
    <property type="component" value="Unassembled WGS sequence"/>
</dbReference>
<dbReference type="AlphaFoldDB" id="A0A218WSB5"/>
<evidence type="ECO:0000256" key="1">
    <source>
        <dbReference type="SAM" id="Phobius"/>
    </source>
</evidence>
<dbReference type="Pfam" id="PF04654">
    <property type="entry name" value="DUF599"/>
    <property type="match status" value="2"/>
</dbReference>
<keyword evidence="1" id="KW-0472">Membrane</keyword>